<dbReference type="InterPro" id="IPR001789">
    <property type="entry name" value="Sig_transdc_resp-reg_receiver"/>
</dbReference>
<dbReference type="SUPFAM" id="SSF52172">
    <property type="entry name" value="CheY-like"/>
    <property type="match status" value="1"/>
</dbReference>
<gene>
    <name evidence="5" type="ORF">S03H2_28300</name>
</gene>
<dbReference type="InterPro" id="IPR039420">
    <property type="entry name" value="WalR-like"/>
</dbReference>
<organism evidence="5">
    <name type="scientific">marine sediment metagenome</name>
    <dbReference type="NCBI Taxonomy" id="412755"/>
    <lineage>
        <taxon>unclassified sequences</taxon>
        <taxon>metagenomes</taxon>
        <taxon>ecological metagenomes</taxon>
    </lineage>
</organism>
<dbReference type="Pfam" id="PF00072">
    <property type="entry name" value="Response_reg"/>
    <property type="match status" value="1"/>
</dbReference>
<keyword evidence="1" id="KW-0597">Phosphoprotein</keyword>
<dbReference type="InterPro" id="IPR016032">
    <property type="entry name" value="Sig_transdc_resp-reg_C-effctor"/>
</dbReference>
<feature type="domain" description="HTH luxR-type" evidence="3">
    <location>
        <begin position="146"/>
        <end position="211"/>
    </location>
</feature>
<evidence type="ECO:0000259" key="4">
    <source>
        <dbReference type="PROSITE" id="PS50110"/>
    </source>
</evidence>
<dbReference type="GO" id="GO:0003677">
    <property type="term" value="F:DNA binding"/>
    <property type="evidence" value="ECO:0007669"/>
    <property type="project" value="UniProtKB-KW"/>
</dbReference>
<evidence type="ECO:0000259" key="3">
    <source>
        <dbReference type="PROSITE" id="PS50043"/>
    </source>
</evidence>
<dbReference type="PRINTS" id="PR00038">
    <property type="entry name" value="HTHLUXR"/>
</dbReference>
<protein>
    <recommendedName>
        <fullName evidence="6">DNA-binding response regulator</fullName>
    </recommendedName>
</protein>
<dbReference type="AlphaFoldDB" id="X1GEQ6"/>
<dbReference type="GO" id="GO:0000160">
    <property type="term" value="P:phosphorelay signal transduction system"/>
    <property type="evidence" value="ECO:0007669"/>
    <property type="project" value="InterPro"/>
</dbReference>
<comment type="caution">
    <text evidence="5">The sequence shown here is derived from an EMBL/GenBank/DDBJ whole genome shotgun (WGS) entry which is preliminary data.</text>
</comment>
<evidence type="ECO:0000256" key="2">
    <source>
        <dbReference type="ARBA" id="ARBA00023125"/>
    </source>
</evidence>
<evidence type="ECO:0008006" key="6">
    <source>
        <dbReference type="Google" id="ProtNLM"/>
    </source>
</evidence>
<dbReference type="PROSITE" id="PS00622">
    <property type="entry name" value="HTH_LUXR_1"/>
    <property type="match status" value="1"/>
</dbReference>
<dbReference type="InterPro" id="IPR011006">
    <property type="entry name" value="CheY-like_superfamily"/>
</dbReference>
<dbReference type="PANTHER" id="PTHR43214">
    <property type="entry name" value="TWO-COMPONENT RESPONSE REGULATOR"/>
    <property type="match status" value="1"/>
</dbReference>
<evidence type="ECO:0000313" key="5">
    <source>
        <dbReference type="EMBL" id="GAH55702.1"/>
    </source>
</evidence>
<proteinExistence type="predicted"/>
<dbReference type="InterPro" id="IPR058245">
    <property type="entry name" value="NreC/VraR/RcsB-like_REC"/>
</dbReference>
<dbReference type="SMART" id="SM00448">
    <property type="entry name" value="REC"/>
    <property type="match status" value="1"/>
</dbReference>
<accession>X1GEQ6</accession>
<evidence type="ECO:0000256" key="1">
    <source>
        <dbReference type="ARBA" id="ARBA00022553"/>
    </source>
</evidence>
<dbReference type="PROSITE" id="PS50043">
    <property type="entry name" value="HTH_LUXR_2"/>
    <property type="match status" value="1"/>
</dbReference>
<keyword evidence="2" id="KW-0238">DNA-binding</keyword>
<dbReference type="EMBL" id="BARU01017048">
    <property type="protein sequence ID" value="GAH55702.1"/>
    <property type="molecule type" value="Genomic_DNA"/>
</dbReference>
<reference evidence="5" key="1">
    <citation type="journal article" date="2014" name="Front. Microbiol.">
        <title>High frequency of phylogenetically diverse reductive dehalogenase-homologous genes in deep subseafloor sedimentary metagenomes.</title>
        <authorList>
            <person name="Kawai M."/>
            <person name="Futagami T."/>
            <person name="Toyoda A."/>
            <person name="Takaki Y."/>
            <person name="Nishi S."/>
            <person name="Hori S."/>
            <person name="Arai W."/>
            <person name="Tsubouchi T."/>
            <person name="Morono Y."/>
            <person name="Uchiyama I."/>
            <person name="Ito T."/>
            <person name="Fujiyama A."/>
            <person name="Inagaki F."/>
            <person name="Takami H."/>
        </authorList>
    </citation>
    <scope>NUCLEOTIDE SEQUENCE</scope>
    <source>
        <strain evidence="5">Expedition CK06-06</strain>
    </source>
</reference>
<dbReference type="CDD" id="cd17535">
    <property type="entry name" value="REC_NarL-like"/>
    <property type="match status" value="1"/>
</dbReference>
<sequence length="217" mass="23819">MSENIRVLVVDDHTVVRDGLIALLSAEPGMEIVGSGSDGIEAVKLAKELKPDVILLDLVMPRMDGVKAIQEIKLDNPDTRILVLTSFAENHQVFSAIKSGAIGYLMKDTSSEELIQAIRDTYHNKPALQPEIARQLMQDIQSQGAGTASEDTLTVREIEILQQVALGKTNQAIADELVLSERTVRTHITNILAKLQLTNRTQAALYALREGIAHIDY</sequence>
<name>X1GEQ6_9ZZZZ</name>
<dbReference type="CDD" id="cd06170">
    <property type="entry name" value="LuxR_C_like"/>
    <property type="match status" value="1"/>
</dbReference>
<dbReference type="Gene3D" id="3.40.50.2300">
    <property type="match status" value="1"/>
</dbReference>
<dbReference type="SMART" id="SM00421">
    <property type="entry name" value="HTH_LUXR"/>
    <property type="match status" value="1"/>
</dbReference>
<dbReference type="InterPro" id="IPR000792">
    <property type="entry name" value="Tscrpt_reg_LuxR_C"/>
</dbReference>
<dbReference type="Pfam" id="PF00196">
    <property type="entry name" value="GerE"/>
    <property type="match status" value="1"/>
</dbReference>
<dbReference type="PANTHER" id="PTHR43214:SF37">
    <property type="entry name" value="TRANSCRIPTIONAL REGULATORY PROTEIN YDFI"/>
    <property type="match status" value="1"/>
</dbReference>
<dbReference type="GO" id="GO:0006355">
    <property type="term" value="P:regulation of DNA-templated transcription"/>
    <property type="evidence" value="ECO:0007669"/>
    <property type="project" value="InterPro"/>
</dbReference>
<dbReference type="SUPFAM" id="SSF46894">
    <property type="entry name" value="C-terminal effector domain of the bipartite response regulators"/>
    <property type="match status" value="1"/>
</dbReference>
<feature type="non-terminal residue" evidence="5">
    <location>
        <position position="217"/>
    </location>
</feature>
<feature type="domain" description="Response regulatory" evidence="4">
    <location>
        <begin position="6"/>
        <end position="122"/>
    </location>
</feature>
<dbReference type="PROSITE" id="PS50110">
    <property type="entry name" value="RESPONSE_REGULATORY"/>
    <property type="match status" value="1"/>
</dbReference>